<dbReference type="EMBL" id="JAPTMU010000012">
    <property type="protein sequence ID" value="KAJ4933968.1"/>
    <property type="molecule type" value="Genomic_DNA"/>
</dbReference>
<evidence type="ECO:0000313" key="3">
    <source>
        <dbReference type="Proteomes" id="UP001219934"/>
    </source>
</evidence>
<feature type="region of interest" description="Disordered" evidence="1">
    <location>
        <begin position="47"/>
        <end position="106"/>
    </location>
</feature>
<sequence>MSSGGRTVEGSHEGGVGLCVGGKLSMRDRRLHPLSLSANQCLSLSRPTSVLLTQRENRSEDRQRDSVGPEPVNLLRRKPSVRKWNNQRRVSNSPCVTDSPPQRCLP</sequence>
<feature type="compositionally biased region" description="Polar residues" evidence="1">
    <location>
        <begin position="83"/>
        <end position="100"/>
    </location>
</feature>
<comment type="caution">
    <text evidence="2">The sequence shown here is derived from an EMBL/GenBank/DDBJ whole genome shotgun (WGS) entry which is preliminary data.</text>
</comment>
<feature type="region of interest" description="Disordered" evidence="1">
    <location>
        <begin position="1"/>
        <end position="20"/>
    </location>
</feature>
<proteinExistence type="predicted"/>
<dbReference type="Proteomes" id="UP001219934">
    <property type="component" value="Unassembled WGS sequence"/>
</dbReference>
<evidence type="ECO:0000256" key="1">
    <source>
        <dbReference type="SAM" id="MobiDB-lite"/>
    </source>
</evidence>
<protein>
    <submittedName>
        <fullName evidence="2">Uncharacterized protein</fullName>
    </submittedName>
</protein>
<keyword evidence="3" id="KW-1185">Reference proteome</keyword>
<evidence type="ECO:0000313" key="2">
    <source>
        <dbReference type="EMBL" id="KAJ4933968.1"/>
    </source>
</evidence>
<reference evidence="2" key="1">
    <citation type="submission" date="2022-11" db="EMBL/GenBank/DDBJ databases">
        <title>Chromosome-level genome of Pogonophryne albipinna.</title>
        <authorList>
            <person name="Jo E."/>
        </authorList>
    </citation>
    <scope>NUCLEOTIDE SEQUENCE</scope>
    <source>
        <strain evidence="2">SGF0006</strain>
        <tissue evidence="2">Muscle</tissue>
    </source>
</reference>
<feature type="compositionally biased region" description="Basic and acidic residues" evidence="1">
    <location>
        <begin position="55"/>
        <end position="67"/>
    </location>
</feature>
<name>A0AAD6FHL9_9TELE</name>
<feature type="non-terminal residue" evidence="2">
    <location>
        <position position="1"/>
    </location>
</feature>
<dbReference type="AlphaFoldDB" id="A0AAD6FHL9"/>
<organism evidence="2 3">
    <name type="scientific">Pogonophryne albipinna</name>
    <dbReference type="NCBI Taxonomy" id="1090488"/>
    <lineage>
        <taxon>Eukaryota</taxon>
        <taxon>Metazoa</taxon>
        <taxon>Chordata</taxon>
        <taxon>Craniata</taxon>
        <taxon>Vertebrata</taxon>
        <taxon>Euteleostomi</taxon>
        <taxon>Actinopterygii</taxon>
        <taxon>Neopterygii</taxon>
        <taxon>Teleostei</taxon>
        <taxon>Neoteleostei</taxon>
        <taxon>Acanthomorphata</taxon>
        <taxon>Eupercaria</taxon>
        <taxon>Perciformes</taxon>
        <taxon>Notothenioidei</taxon>
        <taxon>Pogonophryne</taxon>
    </lineage>
</organism>
<gene>
    <name evidence="2" type="ORF">JOQ06_006776</name>
</gene>
<accession>A0AAD6FHL9</accession>